<dbReference type="InterPro" id="IPR021136">
    <property type="entry name" value="Flagellar_hook_control-like_C"/>
</dbReference>
<dbReference type="InterPro" id="IPR038610">
    <property type="entry name" value="FliK-like_C_sf"/>
</dbReference>
<dbReference type="RefSeq" id="WP_148449843.1">
    <property type="nucleotide sequence ID" value="NZ_VSDO01000001.1"/>
</dbReference>
<dbReference type="Pfam" id="PF02120">
    <property type="entry name" value="Flg_hook"/>
    <property type="match status" value="1"/>
</dbReference>
<feature type="domain" description="Flagellar hook-length control protein-like C-terminal" evidence="2">
    <location>
        <begin position="331"/>
        <end position="403"/>
    </location>
</feature>
<dbReference type="InterPro" id="IPR052563">
    <property type="entry name" value="FliK"/>
</dbReference>
<keyword evidence="3" id="KW-0282">Flagellum</keyword>
<gene>
    <name evidence="3" type="ORF">FRY98_01285</name>
</gene>
<dbReference type="Proteomes" id="UP000325218">
    <property type="component" value="Unassembled WGS sequence"/>
</dbReference>
<keyword evidence="4" id="KW-1185">Reference proteome</keyword>
<keyword evidence="3" id="KW-0969">Cilium</keyword>
<reference evidence="3 4" key="1">
    <citation type="submission" date="2019-08" db="EMBL/GenBank/DDBJ databases">
        <title>Genome sequencing of Paenibacillus faecis DSM 23593(T).</title>
        <authorList>
            <person name="Kook J.-K."/>
            <person name="Park S.-N."/>
            <person name="Lim Y.K."/>
        </authorList>
    </citation>
    <scope>NUCLEOTIDE SEQUENCE [LARGE SCALE GENOMIC DNA]</scope>
    <source>
        <strain evidence="3 4">DSM 23593</strain>
    </source>
</reference>
<dbReference type="AlphaFoldDB" id="A0A5D0CXA6"/>
<dbReference type="CDD" id="cd17470">
    <property type="entry name" value="T3SS_Flik_C"/>
    <property type="match status" value="1"/>
</dbReference>
<evidence type="ECO:0000313" key="3">
    <source>
        <dbReference type="EMBL" id="TYA14353.1"/>
    </source>
</evidence>
<accession>A0A5D0CXA6</accession>
<dbReference type="PANTHER" id="PTHR37533:SF2">
    <property type="entry name" value="FLAGELLAR HOOK-LENGTH CONTROL PROTEIN"/>
    <property type="match status" value="1"/>
</dbReference>
<dbReference type="OrthoDB" id="2380967at2"/>
<evidence type="ECO:0000256" key="1">
    <source>
        <dbReference type="SAM" id="MobiDB-lite"/>
    </source>
</evidence>
<organism evidence="3 4">
    <name type="scientific">Paenibacillus faecis</name>
    <dbReference type="NCBI Taxonomy" id="862114"/>
    <lineage>
        <taxon>Bacteria</taxon>
        <taxon>Bacillati</taxon>
        <taxon>Bacillota</taxon>
        <taxon>Bacilli</taxon>
        <taxon>Bacillales</taxon>
        <taxon>Paenibacillaceae</taxon>
        <taxon>Paenibacillus</taxon>
    </lineage>
</organism>
<evidence type="ECO:0000259" key="2">
    <source>
        <dbReference type="Pfam" id="PF02120"/>
    </source>
</evidence>
<proteinExistence type="predicted"/>
<evidence type="ECO:0000313" key="4">
    <source>
        <dbReference type="Proteomes" id="UP000325218"/>
    </source>
</evidence>
<protein>
    <submittedName>
        <fullName evidence="3">Flagellar hook-length control protein FliK</fullName>
    </submittedName>
</protein>
<dbReference type="EMBL" id="VSDO01000001">
    <property type="protein sequence ID" value="TYA14353.1"/>
    <property type="molecule type" value="Genomic_DNA"/>
</dbReference>
<name>A0A5D0CXA6_9BACL</name>
<dbReference type="Gene3D" id="3.30.750.140">
    <property type="match status" value="1"/>
</dbReference>
<keyword evidence="3" id="KW-0966">Cell projection</keyword>
<feature type="region of interest" description="Disordered" evidence="1">
    <location>
        <begin position="405"/>
        <end position="430"/>
    </location>
</feature>
<dbReference type="PANTHER" id="PTHR37533">
    <property type="entry name" value="FLAGELLAR HOOK-LENGTH CONTROL PROTEIN"/>
    <property type="match status" value="1"/>
</dbReference>
<comment type="caution">
    <text evidence="3">The sequence shown here is derived from an EMBL/GenBank/DDBJ whole genome shotgun (WGS) entry which is preliminary data.</text>
</comment>
<sequence>MSQPLTNVGATTASAKTLWYGNAGKATGTEGATATFGQTLVSMLAGEANAQDGQLTAQLAIMSGLTESSNGMAAEGEGGSLKTLLEDLLEQLEQLDEAMADDNPELLAMLQGWLQNALHYLQNMQQAAGSETAPNDSGIPALAEHAETIRFAVQDTLVQLVAASSNASANAELNSSQAKALLESLQTLLASAGITGESKAPSGKYASTLAELKGIVKDKASVHADRNVSAAEKNTAEAAKVPAISQGETAPVKASASASAVLLTGEETSAAAVESSDGEHPLQSGHIVTAGQLALRDAAAPLKAPAPPVPVEKFGDEMSRFLVSKLEIIQAGGVSEAKISLFPEHLGQVDVKITMQNGQLVAQFMTEHAFAKESLESQMAQLRSALQSQGLQVNKLEVTQNTPLSSHMYQDGRQPGSGTGQQQNGKRREVVSEEELLGVHDLNEEWNEWISSVREREGTLGSSFVARA</sequence>